<dbReference type="InParanoid" id="A0A316YMU1"/>
<evidence type="ECO:0000256" key="1">
    <source>
        <dbReference type="ARBA" id="ARBA00007469"/>
    </source>
</evidence>
<keyword evidence="3" id="KW-1015">Disulfide bond</keyword>
<proteinExistence type="inferred from homology"/>
<dbReference type="PROSITE" id="PS00531">
    <property type="entry name" value="RNASE_T2_2"/>
    <property type="match status" value="1"/>
</dbReference>
<dbReference type="OrthoDB" id="435754at2759"/>
<sequence length="284" mass="31096">MQLLSYALSSLVLATSFSTASPSNLSQNITACARAASQLSCSDTKNPVDPTSFGTCCYNGALKPGFKESGLVLATQFYDAKPSTGPNDSTTIHGLWPDYCDGTYPQYCTADSGIPTYTGAQIASLIKQYSPKTYDYMTVYYKDISGNDASFWEHEWNKHGTCFTTLRSYCVAPRNGANQTVSALVGYFEEIVQRFQKLPTFDWLKEAGIVPSTTKTYKLTAIQEALEKKFGATPYIGCSGASKANLDEFWYFYHTYGPIIGGYYVPTPSTTNSSCAAEVSYLPK</sequence>
<dbReference type="STRING" id="215250.A0A316YMU1"/>
<dbReference type="InterPro" id="IPR033697">
    <property type="entry name" value="Ribonuclease_T2_eukaryotic"/>
</dbReference>
<reference evidence="7 8" key="1">
    <citation type="journal article" date="2018" name="Mol. Biol. Evol.">
        <title>Broad Genomic Sampling Reveals a Smut Pathogenic Ancestry of the Fungal Clade Ustilaginomycotina.</title>
        <authorList>
            <person name="Kijpornyongpan T."/>
            <person name="Mondo S.J."/>
            <person name="Barry K."/>
            <person name="Sandor L."/>
            <person name="Lee J."/>
            <person name="Lipzen A."/>
            <person name="Pangilinan J."/>
            <person name="LaButti K."/>
            <person name="Hainaut M."/>
            <person name="Henrissat B."/>
            <person name="Grigoriev I.V."/>
            <person name="Spatafora J.W."/>
            <person name="Aime M.C."/>
        </authorList>
    </citation>
    <scope>NUCLEOTIDE SEQUENCE [LARGE SCALE GENOMIC DNA]</scope>
    <source>
        <strain evidence="7 8">MCA 4198</strain>
    </source>
</reference>
<accession>A0A316YMU1</accession>
<dbReference type="GeneID" id="37044029"/>
<protein>
    <recommendedName>
        <fullName evidence="2">ribonuclease T2</fullName>
        <ecNumber evidence="2">4.6.1.19</ecNumber>
    </recommendedName>
</protein>
<feature type="chain" id="PRO_5016356658" description="ribonuclease T2" evidence="6">
    <location>
        <begin position="23"/>
        <end position="284"/>
    </location>
</feature>
<feature type="active site" evidence="4">
    <location>
        <position position="155"/>
    </location>
</feature>
<feature type="active site" evidence="4">
    <location>
        <position position="93"/>
    </location>
</feature>
<feature type="signal peptide" evidence="6">
    <location>
        <begin position="1"/>
        <end position="22"/>
    </location>
</feature>
<feature type="active site" evidence="4">
    <location>
        <position position="159"/>
    </location>
</feature>
<dbReference type="GO" id="GO:0003723">
    <property type="term" value="F:RNA binding"/>
    <property type="evidence" value="ECO:0007669"/>
    <property type="project" value="InterPro"/>
</dbReference>
<evidence type="ECO:0000313" key="8">
    <source>
        <dbReference type="Proteomes" id="UP000245768"/>
    </source>
</evidence>
<dbReference type="AlphaFoldDB" id="A0A316YMU1"/>
<evidence type="ECO:0000256" key="4">
    <source>
        <dbReference type="PIRSR" id="PIRSR633697-1"/>
    </source>
</evidence>
<evidence type="ECO:0000256" key="3">
    <source>
        <dbReference type="ARBA" id="ARBA00023157"/>
    </source>
</evidence>
<dbReference type="SUPFAM" id="SSF55895">
    <property type="entry name" value="Ribonuclease Rh-like"/>
    <property type="match status" value="1"/>
</dbReference>
<dbReference type="GO" id="GO:0033897">
    <property type="term" value="F:ribonuclease T2 activity"/>
    <property type="evidence" value="ECO:0007669"/>
    <property type="project" value="UniProtKB-EC"/>
</dbReference>
<dbReference type="InterPro" id="IPR033130">
    <property type="entry name" value="RNase_T2_His_AS_2"/>
</dbReference>
<dbReference type="InterPro" id="IPR001568">
    <property type="entry name" value="RNase_T2-like"/>
</dbReference>
<dbReference type="GO" id="GO:0006401">
    <property type="term" value="P:RNA catabolic process"/>
    <property type="evidence" value="ECO:0007669"/>
    <property type="project" value="TreeGrafter"/>
</dbReference>
<dbReference type="GO" id="GO:0005576">
    <property type="term" value="C:extracellular region"/>
    <property type="evidence" value="ECO:0007669"/>
    <property type="project" value="TreeGrafter"/>
</dbReference>
<keyword evidence="6" id="KW-0732">Signal</keyword>
<name>A0A316YMU1_9BASI</name>
<dbReference type="EMBL" id="KZ819637">
    <property type="protein sequence ID" value="PWN89383.1"/>
    <property type="molecule type" value="Genomic_DNA"/>
</dbReference>
<dbReference type="EC" id="4.6.1.19" evidence="2"/>
<dbReference type="PANTHER" id="PTHR11240:SF22">
    <property type="entry name" value="RIBONUCLEASE T2"/>
    <property type="match status" value="1"/>
</dbReference>
<dbReference type="PANTHER" id="PTHR11240">
    <property type="entry name" value="RIBONUCLEASE T2"/>
    <property type="match status" value="1"/>
</dbReference>
<dbReference type="Proteomes" id="UP000245768">
    <property type="component" value="Unassembled WGS sequence"/>
</dbReference>
<evidence type="ECO:0000313" key="7">
    <source>
        <dbReference type="EMBL" id="PWN89383.1"/>
    </source>
</evidence>
<dbReference type="Pfam" id="PF00445">
    <property type="entry name" value="Ribonuclease_T2"/>
    <property type="match status" value="1"/>
</dbReference>
<evidence type="ECO:0000256" key="5">
    <source>
        <dbReference type="RuleBase" id="RU004328"/>
    </source>
</evidence>
<comment type="similarity">
    <text evidence="1 5">Belongs to the RNase T2 family.</text>
</comment>
<gene>
    <name evidence="7" type="ORF">FA10DRAFT_267955</name>
</gene>
<dbReference type="InterPro" id="IPR036430">
    <property type="entry name" value="RNase_T2-like_sf"/>
</dbReference>
<evidence type="ECO:0000256" key="6">
    <source>
        <dbReference type="SAM" id="SignalP"/>
    </source>
</evidence>
<dbReference type="CDD" id="cd01061">
    <property type="entry name" value="RNase_T2_euk"/>
    <property type="match status" value="1"/>
</dbReference>
<evidence type="ECO:0000256" key="2">
    <source>
        <dbReference type="ARBA" id="ARBA00012571"/>
    </source>
</evidence>
<dbReference type="RefSeq" id="XP_025376581.1">
    <property type="nucleotide sequence ID" value="XM_025522113.1"/>
</dbReference>
<organism evidence="7 8">
    <name type="scientific">Acaromyces ingoldii</name>
    <dbReference type="NCBI Taxonomy" id="215250"/>
    <lineage>
        <taxon>Eukaryota</taxon>
        <taxon>Fungi</taxon>
        <taxon>Dikarya</taxon>
        <taxon>Basidiomycota</taxon>
        <taxon>Ustilaginomycotina</taxon>
        <taxon>Exobasidiomycetes</taxon>
        <taxon>Exobasidiales</taxon>
        <taxon>Cryptobasidiaceae</taxon>
        <taxon>Acaromyces</taxon>
    </lineage>
</organism>
<keyword evidence="8" id="KW-1185">Reference proteome</keyword>
<dbReference type="Gene3D" id="3.90.730.10">
    <property type="entry name" value="Ribonuclease T2-like"/>
    <property type="match status" value="1"/>
</dbReference>